<dbReference type="GO" id="GO:0030089">
    <property type="term" value="C:phycobilisome"/>
    <property type="evidence" value="ECO:0007669"/>
    <property type="project" value="UniProtKB-KW"/>
</dbReference>
<keyword evidence="2" id="KW-0605">Phycobilisome</keyword>
<dbReference type="PANTHER" id="PTHR12697">
    <property type="entry name" value="PBS LYASE HEAT-LIKE PROTEIN"/>
    <property type="match status" value="1"/>
</dbReference>
<dbReference type="BioCyc" id="CSTA292563:G1353-1922-MONOMER"/>
<proteinExistence type="predicted"/>
<dbReference type="SMART" id="SM00567">
    <property type="entry name" value="EZ_HEAT"/>
    <property type="match status" value="4"/>
</dbReference>
<accession>K9YP30</accession>
<dbReference type="Pfam" id="PF03130">
    <property type="entry name" value="HEAT_PBS"/>
    <property type="match status" value="1"/>
</dbReference>
<name>K9YP30_CYASC</name>
<dbReference type="Proteomes" id="UP000010483">
    <property type="component" value="Chromosome"/>
</dbReference>
<dbReference type="Pfam" id="PF13646">
    <property type="entry name" value="HEAT_2"/>
    <property type="match status" value="1"/>
</dbReference>
<dbReference type="PATRIC" id="fig|292563.3.peg.1999"/>
<dbReference type="SUPFAM" id="SSF48371">
    <property type="entry name" value="ARM repeat"/>
    <property type="match status" value="1"/>
</dbReference>
<dbReference type="KEGG" id="csn:Cyast_1913"/>
<dbReference type="AlphaFoldDB" id="K9YP30"/>
<keyword evidence="3" id="KW-0456">Lyase</keyword>
<organism evidence="3 4">
    <name type="scientific">Cyanobacterium stanieri (strain ATCC 29140 / PCC 7202)</name>
    <dbReference type="NCBI Taxonomy" id="292563"/>
    <lineage>
        <taxon>Bacteria</taxon>
        <taxon>Bacillati</taxon>
        <taxon>Cyanobacteriota</taxon>
        <taxon>Cyanophyceae</taxon>
        <taxon>Oscillatoriophycideae</taxon>
        <taxon>Chroococcales</taxon>
        <taxon>Geminocystaceae</taxon>
        <taxon>Cyanobacterium</taxon>
    </lineage>
</organism>
<keyword evidence="4" id="KW-1185">Reference proteome</keyword>
<reference evidence="4" key="1">
    <citation type="journal article" date="2013" name="Proc. Natl. Acad. Sci. U.S.A.">
        <title>Improving the coverage of the cyanobacterial phylum using diversity-driven genome sequencing.</title>
        <authorList>
            <person name="Shih P.M."/>
            <person name="Wu D."/>
            <person name="Latifi A."/>
            <person name="Axen S.D."/>
            <person name="Fewer D.P."/>
            <person name="Talla E."/>
            <person name="Calteau A."/>
            <person name="Cai F."/>
            <person name="Tandeau de Marsac N."/>
            <person name="Rippka R."/>
            <person name="Herdman M."/>
            <person name="Sivonen K."/>
            <person name="Coursin T."/>
            <person name="Laurent T."/>
            <person name="Goodwin L."/>
            <person name="Nolan M."/>
            <person name="Davenport K.W."/>
            <person name="Han C.S."/>
            <person name="Rubin E.M."/>
            <person name="Eisen J.A."/>
            <person name="Woyke T."/>
            <person name="Gugger M."/>
            <person name="Kerfeld C.A."/>
        </authorList>
    </citation>
    <scope>NUCLEOTIDE SEQUENCE [LARGE SCALE GENOMIC DNA]</scope>
    <source>
        <strain evidence="4">ATCC 29140 / PCC 7202</strain>
    </source>
</reference>
<dbReference type="InterPro" id="IPR004155">
    <property type="entry name" value="PBS_lyase_HEAT"/>
</dbReference>
<gene>
    <name evidence="3" type="ordered locus">Cyast_1913</name>
</gene>
<dbReference type="HOGENOM" id="CLU_101012_0_0_3"/>
<dbReference type="PANTHER" id="PTHR12697:SF5">
    <property type="entry name" value="DEOXYHYPUSINE HYDROXYLASE"/>
    <property type="match status" value="1"/>
</dbReference>
<protein>
    <submittedName>
        <fullName evidence="3">PBS lyase HEAT domain protein repeat-containing protein</fullName>
    </submittedName>
</protein>
<dbReference type="InterPro" id="IPR016024">
    <property type="entry name" value="ARM-type_fold"/>
</dbReference>
<dbReference type="eggNOG" id="COG1413">
    <property type="taxonomic scope" value="Bacteria"/>
</dbReference>
<sequence length="221" mass="24455">MTITPESVKKRLYSENFGDRIKAINELRQLSPDDAFELIIPVITDKNVRVRYAAVSQLDTLGGANLAKSKELLLDRLYNDPESDVRAAAADALAGLKMKDTYPDLEKVYNSTDDWLIQFSIVAALGELGDTRGFDLLEKALNSENTLLQTASISAFGELGDIRAIDLLIPFADNDDWQIRHRLAQALGRLGGEKAQNVLQKLTQDKSDAVAEEAKNYVTNN</sequence>
<evidence type="ECO:0000256" key="2">
    <source>
        <dbReference type="ARBA" id="ARBA00022738"/>
    </source>
</evidence>
<evidence type="ECO:0000313" key="3">
    <source>
        <dbReference type="EMBL" id="AFZ47868.1"/>
    </source>
</evidence>
<dbReference type="Gene3D" id="1.25.10.10">
    <property type="entry name" value="Leucine-rich Repeat Variant"/>
    <property type="match status" value="2"/>
</dbReference>
<evidence type="ECO:0000313" key="4">
    <source>
        <dbReference type="Proteomes" id="UP000010483"/>
    </source>
</evidence>
<keyword evidence="1" id="KW-0042">Antenna complex</keyword>
<dbReference type="EMBL" id="CP003940">
    <property type="protein sequence ID" value="AFZ47868.1"/>
    <property type="molecule type" value="Genomic_DNA"/>
</dbReference>
<dbReference type="STRING" id="292563.Cyast_1913"/>
<dbReference type="NCBIfam" id="NF045915">
    <property type="entry name" value="PhycobilmeDegNblB"/>
    <property type="match status" value="1"/>
</dbReference>
<dbReference type="GO" id="GO:0016491">
    <property type="term" value="F:oxidoreductase activity"/>
    <property type="evidence" value="ECO:0007669"/>
    <property type="project" value="TreeGrafter"/>
</dbReference>
<dbReference type="InterPro" id="IPR011989">
    <property type="entry name" value="ARM-like"/>
</dbReference>
<dbReference type="GO" id="GO:0016829">
    <property type="term" value="F:lyase activity"/>
    <property type="evidence" value="ECO:0007669"/>
    <property type="project" value="UniProtKB-KW"/>
</dbReference>
<evidence type="ECO:0000256" key="1">
    <source>
        <dbReference type="ARBA" id="ARBA00022549"/>
    </source>
</evidence>